<organism evidence="5 6">
    <name type="scientific">Lentithecium fluviatile CBS 122367</name>
    <dbReference type="NCBI Taxonomy" id="1168545"/>
    <lineage>
        <taxon>Eukaryota</taxon>
        <taxon>Fungi</taxon>
        <taxon>Dikarya</taxon>
        <taxon>Ascomycota</taxon>
        <taxon>Pezizomycotina</taxon>
        <taxon>Dothideomycetes</taxon>
        <taxon>Pleosporomycetidae</taxon>
        <taxon>Pleosporales</taxon>
        <taxon>Massarineae</taxon>
        <taxon>Lentitheciaceae</taxon>
        <taxon>Lentithecium</taxon>
    </lineage>
</organism>
<dbReference type="SUPFAM" id="SSF57701">
    <property type="entry name" value="Zn2/Cys6 DNA-binding domain"/>
    <property type="match status" value="1"/>
</dbReference>
<proteinExistence type="predicted"/>
<protein>
    <recommendedName>
        <fullName evidence="4">Zn(2)-C6 fungal-type domain-containing protein</fullName>
    </recommendedName>
</protein>
<feature type="domain" description="Zn(2)-C6 fungal-type" evidence="4">
    <location>
        <begin position="55"/>
        <end position="85"/>
    </location>
</feature>
<dbReference type="GO" id="GO:0005634">
    <property type="term" value="C:nucleus"/>
    <property type="evidence" value="ECO:0007669"/>
    <property type="project" value="UniProtKB-SubCell"/>
</dbReference>
<dbReference type="PANTHER" id="PTHR37534:SF40">
    <property type="entry name" value="ZN(2)-C6 FUNGAL-TYPE DOMAIN-CONTAINING PROTEIN"/>
    <property type="match status" value="1"/>
</dbReference>
<sequence>MTSTVALTMLAQRSNYTEAAGGDEQTQQLDAQSETSERTPPTQQKGNKSKRVRTGCLTCRDRHLKCDEGTPVCMNCLKSNRNCQRGLRINWQDTPSKHVPYLLAPSNEWSVTFQDESREIASEYQGGLEQYGPVKRSRTEEPPGYQNHRTHHHRPSYPDVAFLNLNQQHHLHEPSPHGGMNMQVPEPQGADYLTDQKKVLYMQVFVEEIGIWMDSMDSMKHFSRLLPFYALREPMLLNACLACGARHLALVNPRYSDEEALRYYEKATRYLLDALHDANRNTTLCATTAVILNVYEIMCERAMQRMNHIAGARALIKECRWNAQSEGIGAACFWLNVGMELLSCLHFNWQVAWDPDEWGIDMDLTQENDPGREEVWTHRIVYIVAKVCNFRSIPRDTNIRQQDPQQRYVEWLQLKALADTWNECIPRTMHPMGFLHPGQTLSGSAFPEVWLIKRTSIVARLFYHTCMCLLAQINPLVGRDDPEMQEMLQEHAQMICGISAHVKDRGVASVALRSLAIAAECQTDRRAQEEVLQIIDKIRQETGWRVGFINDELQKKWGWNEQQEVQQQQQQQPLQAPPQPQQQALPMMRSGYNPLAGVGFENPQHPYQEVYVAPNVNNLMQQAHQMQQQQQQQNQFRPTVQQQQQQQQQQPHDGYAFY</sequence>
<dbReference type="AlphaFoldDB" id="A0A6G1JDM0"/>
<dbReference type="PROSITE" id="PS50048">
    <property type="entry name" value="ZN2_CY6_FUNGAL_2"/>
    <property type="match status" value="1"/>
</dbReference>
<gene>
    <name evidence="5" type="ORF">K458DRAFT_485305</name>
</gene>
<feature type="compositionally biased region" description="Low complexity" evidence="3">
    <location>
        <begin position="622"/>
        <end position="650"/>
    </location>
</feature>
<dbReference type="InterPro" id="IPR001138">
    <property type="entry name" value="Zn2Cys6_DnaBD"/>
</dbReference>
<dbReference type="CDD" id="cd12148">
    <property type="entry name" value="fungal_TF_MHR"/>
    <property type="match status" value="1"/>
</dbReference>
<evidence type="ECO:0000256" key="2">
    <source>
        <dbReference type="ARBA" id="ARBA00023242"/>
    </source>
</evidence>
<evidence type="ECO:0000259" key="4">
    <source>
        <dbReference type="PROSITE" id="PS50048"/>
    </source>
</evidence>
<dbReference type="GO" id="GO:0000981">
    <property type="term" value="F:DNA-binding transcription factor activity, RNA polymerase II-specific"/>
    <property type="evidence" value="ECO:0007669"/>
    <property type="project" value="InterPro"/>
</dbReference>
<dbReference type="Gene3D" id="4.10.240.10">
    <property type="entry name" value="Zn(2)-C6 fungal-type DNA-binding domain"/>
    <property type="match status" value="1"/>
</dbReference>
<evidence type="ECO:0000313" key="6">
    <source>
        <dbReference type="Proteomes" id="UP000799291"/>
    </source>
</evidence>
<dbReference type="InterPro" id="IPR021858">
    <property type="entry name" value="Fun_TF"/>
</dbReference>
<feature type="compositionally biased region" description="Low complexity" evidence="3">
    <location>
        <begin position="561"/>
        <end position="574"/>
    </location>
</feature>
<dbReference type="CDD" id="cd00067">
    <property type="entry name" value="GAL4"/>
    <property type="match status" value="1"/>
</dbReference>
<reference evidence="5" key="1">
    <citation type="journal article" date="2020" name="Stud. Mycol.">
        <title>101 Dothideomycetes genomes: a test case for predicting lifestyles and emergence of pathogens.</title>
        <authorList>
            <person name="Haridas S."/>
            <person name="Albert R."/>
            <person name="Binder M."/>
            <person name="Bloem J."/>
            <person name="Labutti K."/>
            <person name="Salamov A."/>
            <person name="Andreopoulos B."/>
            <person name="Baker S."/>
            <person name="Barry K."/>
            <person name="Bills G."/>
            <person name="Bluhm B."/>
            <person name="Cannon C."/>
            <person name="Castanera R."/>
            <person name="Culley D."/>
            <person name="Daum C."/>
            <person name="Ezra D."/>
            <person name="Gonzalez J."/>
            <person name="Henrissat B."/>
            <person name="Kuo A."/>
            <person name="Liang C."/>
            <person name="Lipzen A."/>
            <person name="Lutzoni F."/>
            <person name="Magnuson J."/>
            <person name="Mondo S."/>
            <person name="Nolan M."/>
            <person name="Ohm R."/>
            <person name="Pangilinan J."/>
            <person name="Park H.-J."/>
            <person name="Ramirez L."/>
            <person name="Alfaro M."/>
            <person name="Sun H."/>
            <person name="Tritt A."/>
            <person name="Yoshinaga Y."/>
            <person name="Zwiers L.-H."/>
            <person name="Turgeon B."/>
            <person name="Goodwin S."/>
            <person name="Spatafora J."/>
            <person name="Crous P."/>
            <person name="Grigoriev I."/>
        </authorList>
    </citation>
    <scope>NUCLEOTIDE SEQUENCE</scope>
    <source>
        <strain evidence="5">CBS 122367</strain>
    </source>
</reference>
<comment type="subcellular location">
    <subcellularLocation>
        <location evidence="1">Nucleus</location>
    </subcellularLocation>
</comment>
<dbReference type="GO" id="GO:0008270">
    <property type="term" value="F:zinc ion binding"/>
    <property type="evidence" value="ECO:0007669"/>
    <property type="project" value="InterPro"/>
</dbReference>
<dbReference type="PROSITE" id="PS00463">
    <property type="entry name" value="ZN2_CY6_FUNGAL_1"/>
    <property type="match status" value="1"/>
</dbReference>
<name>A0A6G1JDM0_9PLEO</name>
<dbReference type="GO" id="GO:0045944">
    <property type="term" value="P:positive regulation of transcription by RNA polymerase II"/>
    <property type="evidence" value="ECO:0007669"/>
    <property type="project" value="TreeGrafter"/>
</dbReference>
<feature type="region of interest" description="Disordered" evidence="3">
    <location>
        <begin position="622"/>
        <end position="658"/>
    </location>
</feature>
<feature type="region of interest" description="Disordered" evidence="3">
    <location>
        <begin position="16"/>
        <end position="52"/>
    </location>
</feature>
<evidence type="ECO:0000256" key="3">
    <source>
        <dbReference type="SAM" id="MobiDB-lite"/>
    </source>
</evidence>
<feature type="region of interest" description="Disordered" evidence="3">
    <location>
        <begin position="560"/>
        <end position="590"/>
    </location>
</feature>
<feature type="region of interest" description="Disordered" evidence="3">
    <location>
        <begin position="134"/>
        <end position="153"/>
    </location>
</feature>
<dbReference type="Pfam" id="PF11951">
    <property type="entry name" value="Fungal_trans_2"/>
    <property type="match status" value="1"/>
</dbReference>
<keyword evidence="2" id="KW-0539">Nucleus</keyword>
<evidence type="ECO:0000313" key="5">
    <source>
        <dbReference type="EMBL" id="KAF2688229.1"/>
    </source>
</evidence>
<dbReference type="Pfam" id="PF00172">
    <property type="entry name" value="Zn_clus"/>
    <property type="match status" value="1"/>
</dbReference>
<accession>A0A6G1JDM0</accession>
<dbReference type="SMART" id="SM00066">
    <property type="entry name" value="GAL4"/>
    <property type="match status" value="1"/>
</dbReference>
<dbReference type="Proteomes" id="UP000799291">
    <property type="component" value="Unassembled WGS sequence"/>
</dbReference>
<evidence type="ECO:0000256" key="1">
    <source>
        <dbReference type="ARBA" id="ARBA00004123"/>
    </source>
</evidence>
<dbReference type="InterPro" id="IPR036864">
    <property type="entry name" value="Zn2-C6_fun-type_DNA-bd_sf"/>
</dbReference>
<dbReference type="EMBL" id="MU005574">
    <property type="protein sequence ID" value="KAF2688229.1"/>
    <property type="molecule type" value="Genomic_DNA"/>
</dbReference>
<keyword evidence="6" id="KW-1185">Reference proteome</keyword>
<dbReference type="OrthoDB" id="4078573at2759"/>
<dbReference type="GO" id="GO:0000976">
    <property type="term" value="F:transcription cis-regulatory region binding"/>
    <property type="evidence" value="ECO:0007669"/>
    <property type="project" value="TreeGrafter"/>
</dbReference>
<feature type="compositionally biased region" description="Polar residues" evidence="3">
    <location>
        <begin position="24"/>
        <end position="46"/>
    </location>
</feature>
<dbReference type="PANTHER" id="PTHR37534">
    <property type="entry name" value="TRANSCRIPTIONAL ACTIVATOR PROTEIN UGA3"/>
    <property type="match status" value="1"/>
</dbReference>